<evidence type="ECO:0000256" key="6">
    <source>
        <dbReference type="RuleBase" id="RU000481"/>
    </source>
</evidence>
<dbReference type="InterPro" id="IPR015424">
    <property type="entry name" value="PyrdxlP-dep_Trfase"/>
</dbReference>
<evidence type="ECO:0000256" key="3">
    <source>
        <dbReference type="ARBA" id="ARBA00022576"/>
    </source>
</evidence>
<gene>
    <name evidence="8" type="ordered locus">AMEC673_11190</name>
</gene>
<dbReference type="CDD" id="cd00609">
    <property type="entry name" value="AAT_like"/>
    <property type="match status" value="1"/>
</dbReference>
<dbReference type="EC" id="2.6.1.-" evidence="6"/>
<organism evidence="8 9">
    <name type="scientific">Alteromonas macleodii (strain English Channel 673)</name>
    <dbReference type="NCBI Taxonomy" id="1004788"/>
    <lineage>
        <taxon>Bacteria</taxon>
        <taxon>Pseudomonadati</taxon>
        <taxon>Pseudomonadota</taxon>
        <taxon>Gammaproteobacteria</taxon>
        <taxon>Alteromonadales</taxon>
        <taxon>Alteromonadaceae</taxon>
        <taxon>Alteromonas/Salinimonas group</taxon>
        <taxon>Alteromonas</taxon>
    </lineage>
</organism>
<dbReference type="InterPro" id="IPR004838">
    <property type="entry name" value="NHTrfase_class1_PyrdxlP-BS"/>
</dbReference>
<dbReference type="EMBL" id="CP003844">
    <property type="protein sequence ID" value="AFT74930.1"/>
    <property type="molecule type" value="Genomic_DNA"/>
</dbReference>
<keyword evidence="5" id="KW-0663">Pyridoxal phosphate</keyword>
<accession>A0AB32ZZ56</accession>
<evidence type="ECO:0000256" key="2">
    <source>
        <dbReference type="ARBA" id="ARBA00007441"/>
    </source>
</evidence>
<proteinExistence type="inferred from homology"/>
<dbReference type="PANTHER" id="PTHR46383">
    <property type="entry name" value="ASPARTATE AMINOTRANSFERASE"/>
    <property type="match status" value="1"/>
</dbReference>
<dbReference type="PANTHER" id="PTHR46383:SF2">
    <property type="entry name" value="AMINOTRANSFERASE"/>
    <property type="match status" value="1"/>
</dbReference>
<evidence type="ECO:0000259" key="7">
    <source>
        <dbReference type="Pfam" id="PF00155"/>
    </source>
</evidence>
<protein>
    <recommendedName>
        <fullName evidence="6">Aminotransferase</fullName>
        <ecNumber evidence="6">2.6.1.-</ecNumber>
    </recommendedName>
</protein>
<keyword evidence="3 6" id="KW-0032">Aminotransferase</keyword>
<evidence type="ECO:0000313" key="8">
    <source>
        <dbReference type="EMBL" id="AFT74930.1"/>
    </source>
</evidence>
<comment type="similarity">
    <text evidence="2 6">Belongs to the class-I pyridoxal-phosphate-dependent aminotransferase family.</text>
</comment>
<dbReference type="KEGG" id="amg:AMEC673_11190"/>
<evidence type="ECO:0000256" key="4">
    <source>
        <dbReference type="ARBA" id="ARBA00022679"/>
    </source>
</evidence>
<dbReference type="PROSITE" id="PS00105">
    <property type="entry name" value="AA_TRANSFER_CLASS_1"/>
    <property type="match status" value="1"/>
</dbReference>
<comment type="cofactor">
    <cofactor evidence="1 6">
        <name>pyridoxal 5'-phosphate</name>
        <dbReference type="ChEBI" id="CHEBI:597326"/>
    </cofactor>
</comment>
<dbReference type="Proteomes" id="UP000006296">
    <property type="component" value="Chromosome"/>
</dbReference>
<dbReference type="GO" id="GO:0030170">
    <property type="term" value="F:pyridoxal phosphate binding"/>
    <property type="evidence" value="ECO:0007669"/>
    <property type="project" value="InterPro"/>
</dbReference>
<sequence>MALTNKGFILKFASRATAISPFLAMAYGEKATALEQQGKDVIRLNLGEPDFGAPAAVLAAMKESLNAPVFPYTSALGMPELREAIARFYEVKHGVAVSPSRVVVTAGASGALLLASAALVEPGDNVILGDPSYPCNRRFLNAFGAEVTLVPTRSEDNFQLTATSVADNWKHNTKGVLIATPANPTGTVIDAEELTKIGEYCKSKGGFLIVDEIYLDLSLSADLDVRNDSFASQSTLGSDTKLQTVLANAQLEETVVVINSFSKYFGMTGWRLGWCVVPEAMTPIVEKLAQNLFICPSTLSQKAALACFTPKALAQCEQNRHTLEKRASLVFSALENMGLGLDAKPDGAFYAYINIKHTGLSAIEFCDALLSQHHVALTPGNDFGEHNANHYVRLSFATSIERLEEGLSRLAEFVESLS</sequence>
<dbReference type="Gene3D" id="3.40.640.10">
    <property type="entry name" value="Type I PLP-dependent aspartate aminotransferase-like (Major domain)"/>
    <property type="match status" value="1"/>
</dbReference>
<dbReference type="InterPro" id="IPR015421">
    <property type="entry name" value="PyrdxlP-dep_Trfase_major"/>
</dbReference>
<evidence type="ECO:0000313" key="9">
    <source>
        <dbReference type="Proteomes" id="UP000006296"/>
    </source>
</evidence>
<dbReference type="GO" id="GO:0008483">
    <property type="term" value="F:transaminase activity"/>
    <property type="evidence" value="ECO:0007669"/>
    <property type="project" value="UniProtKB-KW"/>
</dbReference>
<reference evidence="9" key="1">
    <citation type="journal article" date="2012" name="Sci. Rep.">
        <title>Genomes of surface isolates of Alteromonas macleodii: the life of a widespread marine opportunistic copiotroph.</title>
        <authorList>
            <person name="Lopez-Perez M."/>
            <person name="Gonzaga A."/>
            <person name="Martin-Cuadrado A.B."/>
            <person name="Onyshchenko O."/>
            <person name="Ghavidel A."/>
            <person name="Ghai R."/>
            <person name="Rodriguez-Valera F."/>
        </authorList>
    </citation>
    <scope>NUCLEOTIDE SEQUENCE [LARGE SCALE GENOMIC DNA]</scope>
    <source>
        <strain evidence="9">English Channel 673</strain>
    </source>
</reference>
<dbReference type="GO" id="GO:0006520">
    <property type="term" value="P:amino acid metabolic process"/>
    <property type="evidence" value="ECO:0007669"/>
    <property type="project" value="InterPro"/>
</dbReference>
<dbReference type="InterPro" id="IPR004839">
    <property type="entry name" value="Aminotransferase_I/II_large"/>
</dbReference>
<dbReference type="AlphaFoldDB" id="A0AB32ZZ56"/>
<dbReference type="SUPFAM" id="SSF53383">
    <property type="entry name" value="PLP-dependent transferases"/>
    <property type="match status" value="1"/>
</dbReference>
<evidence type="ECO:0000256" key="1">
    <source>
        <dbReference type="ARBA" id="ARBA00001933"/>
    </source>
</evidence>
<dbReference type="Pfam" id="PF00155">
    <property type="entry name" value="Aminotran_1_2"/>
    <property type="match status" value="1"/>
</dbReference>
<keyword evidence="4 6" id="KW-0808">Transferase</keyword>
<name>A0AB32ZZ56_ALTME</name>
<feature type="domain" description="Aminotransferase class I/classII large" evidence="7">
    <location>
        <begin position="39"/>
        <end position="410"/>
    </location>
</feature>
<dbReference type="InterPro" id="IPR050596">
    <property type="entry name" value="AspAT/PAT-like"/>
</dbReference>
<evidence type="ECO:0000256" key="5">
    <source>
        <dbReference type="ARBA" id="ARBA00022898"/>
    </source>
</evidence>